<dbReference type="OrthoDB" id="6132759at2759"/>
<accession>A0A0F4YSK2</accession>
<dbReference type="EMBL" id="LASV01000244">
    <property type="protein sequence ID" value="KKA20613.1"/>
    <property type="molecule type" value="Genomic_DNA"/>
</dbReference>
<dbReference type="RefSeq" id="XP_013327225.1">
    <property type="nucleotide sequence ID" value="XM_013471771.1"/>
</dbReference>
<dbReference type="Gene3D" id="1.20.1730.10">
    <property type="entry name" value="Sodium/glucose cotransporter"/>
    <property type="match status" value="1"/>
</dbReference>
<feature type="transmembrane region" description="Helical" evidence="1">
    <location>
        <begin position="230"/>
        <end position="252"/>
    </location>
</feature>
<gene>
    <name evidence="2" type="ORF">T310_5342</name>
</gene>
<evidence type="ECO:0000313" key="2">
    <source>
        <dbReference type="EMBL" id="KKA20613.1"/>
    </source>
</evidence>
<evidence type="ECO:0000313" key="3">
    <source>
        <dbReference type="Proteomes" id="UP000053958"/>
    </source>
</evidence>
<keyword evidence="1" id="KW-0472">Membrane</keyword>
<dbReference type="GO" id="GO:0015204">
    <property type="term" value="F:urea transmembrane transporter activity"/>
    <property type="evidence" value="ECO:0007669"/>
    <property type="project" value="InterPro"/>
</dbReference>
<keyword evidence="1" id="KW-0812">Transmembrane</keyword>
<feature type="transmembrane region" description="Helical" evidence="1">
    <location>
        <begin position="152"/>
        <end position="169"/>
    </location>
</feature>
<feature type="transmembrane region" description="Helical" evidence="1">
    <location>
        <begin position="205"/>
        <end position="224"/>
    </location>
</feature>
<dbReference type="GO" id="GO:0005886">
    <property type="term" value="C:plasma membrane"/>
    <property type="evidence" value="ECO:0007669"/>
    <property type="project" value="TreeGrafter"/>
</dbReference>
<dbReference type="InterPro" id="IPR038377">
    <property type="entry name" value="Na/Glc_symporter_sf"/>
</dbReference>
<dbReference type="PANTHER" id="PTHR46154:SF1">
    <property type="entry name" value="ACTIVE TRANSPORTER, PUTATIVE (AFU_ORTHOLOGUE AFUA_1G17570)-RELATED"/>
    <property type="match status" value="1"/>
</dbReference>
<protein>
    <submittedName>
        <fullName evidence="2">Urea active transporter</fullName>
    </submittedName>
</protein>
<dbReference type="AlphaFoldDB" id="A0A0F4YSK2"/>
<dbReference type="STRING" id="1408163.A0A0F4YSK2"/>
<sequence>MSDDSLVPLPQGAGFMVANRSVGTGLTASAVISSWMWATAIIWTAAQGYLYGIAAPFCADDCPGDPRQSESAKWSHRLGDRPTPVRDDCASDLYLSVLRHQSALGDCHDSGRCRGDHCVTGMHIIASTFLLPLGVVVYTVAGGLKATFLTDYVHTLIVMILCFLTVKAFNNPAITDLNSFYDVLVEAAKTRNVEGNYQVIRVSHWTVIIFGFFASAFATALHYGGIDLNWMGYFLATIICPGMFPLAFTILWKKQSVAAAVIAPLLGLPQDFDWRIFLLLNAVKDEDSPDDSESSDNGRVAVLETKDLDSVQHPYSPETLKRMNRAAMIASIFSAVVGLVT</sequence>
<keyword evidence="1" id="KW-1133">Transmembrane helix</keyword>
<reference evidence="2 3" key="1">
    <citation type="submission" date="2015-04" db="EMBL/GenBank/DDBJ databases">
        <authorList>
            <person name="Heijne W.H."/>
            <person name="Fedorova N.D."/>
            <person name="Nierman W.C."/>
            <person name="Vollebregt A.W."/>
            <person name="Zhao Z."/>
            <person name="Wu L."/>
            <person name="Kumar M."/>
            <person name="Stam H."/>
            <person name="van den Berg M.A."/>
            <person name="Pel H.J."/>
        </authorList>
    </citation>
    <scope>NUCLEOTIDE SEQUENCE [LARGE SCALE GENOMIC DNA]</scope>
    <source>
        <strain evidence="2 3">CBS 393.64</strain>
    </source>
</reference>
<dbReference type="Proteomes" id="UP000053958">
    <property type="component" value="Unassembled WGS sequence"/>
</dbReference>
<comment type="caution">
    <text evidence="2">The sequence shown here is derived from an EMBL/GenBank/DDBJ whole genome shotgun (WGS) entry which is preliminary data.</text>
</comment>
<dbReference type="InterPro" id="IPR031155">
    <property type="entry name" value="DUR"/>
</dbReference>
<name>A0A0F4YSK2_RASE3</name>
<keyword evidence="3" id="KW-1185">Reference proteome</keyword>
<feature type="transmembrane region" description="Helical" evidence="1">
    <location>
        <begin position="118"/>
        <end position="140"/>
    </location>
</feature>
<proteinExistence type="predicted"/>
<dbReference type="GeneID" id="25317687"/>
<dbReference type="PANTHER" id="PTHR46154">
    <property type="match status" value="1"/>
</dbReference>
<organism evidence="2 3">
    <name type="scientific">Rasamsonia emersonii (strain ATCC 16479 / CBS 393.64 / IMI 116815)</name>
    <dbReference type="NCBI Taxonomy" id="1408163"/>
    <lineage>
        <taxon>Eukaryota</taxon>
        <taxon>Fungi</taxon>
        <taxon>Dikarya</taxon>
        <taxon>Ascomycota</taxon>
        <taxon>Pezizomycotina</taxon>
        <taxon>Eurotiomycetes</taxon>
        <taxon>Eurotiomycetidae</taxon>
        <taxon>Eurotiales</taxon>
        <taxon>Trichocomaceae</taxon>
        <taxon>Rasamsonia</taxon>
    </lineage>
</organism>
<evidence type="ECO:0000256" key="1">
    <source>
        <dbReference type="SAM" id="Phobius"/>
    </source>
</evidence>